<dbReference type="GO" id="GO:0016810">
    <property type="term" value="F:hydrolase activity, acting on carbon-nitrogen (but not peptide) bonds"/>
    <property type="evidence" value="ECO:0007669"/>
    <property type="project" value="InterPro"/>
</dbReference>
<dbReference type="EMBL" id="SDHW01000001">
    <property type="protein sequence ID" value="RXK61754.1"/>
    <property type="molecule type" value="Genomic_DNA"/>
</dbReference>
<dbReference type="OrthoDB" id="9806342at2"/>
<dbReference type="InterPro" id="IPR011330">
    <property type="entry name" value="Glyco_hydro/deAcase_b/a-brl"/>
</dbReference>
<name>A0A4Q1CLW3_9BACT</name>
<sequence>MKKLFVAVCCAFSLLNAVHAQTNAAWKGKKAAVVITYDDAIDQHLDNAVPVLDSLGLKATFYLTAFSQSMQKRLNEWKNLSVRGHELGNHTLFHPCVGNMPGREWVSKTNDLNNYTVKRIENEMLMTNLFLQSLDGKTKRTFAFTCGDMKIADSSFINGMKKDFVAARAVRNEMHKINEVDLYNVDCYVVNNHSFEEMKTWVDKAMQTNSLLVILFHGVGGGNGLDVTIENHRKLLAYIKQKEKEIWVAPMIDVAEHVLQWQQQNKK</sequence>
<dbReference type="PROSITE" id="PS51677">
    <property type="entry name" value="NODB"/>
    <property type="match status" value="1"/>
</dbReference>
<dbReference type="SUPFAM" id="SSF88713">
    <property type="entry name" value="Glycoside hydrolase/deacetylase"/>
    <property type="match status" value="1"/>
</dbReference>
<proteinExistence type="predicted"/>
<dbReference type="Proteomes" id="UP000290204">
    <property type="component" value="Unassembled WGS sequence"/>
</dbReference>
<dbReference type="InterPro" id="IPR002509">
    <property type="entry name" value="NODB_dom"/>
</dbReference>
<evidence type="ECO:0000313" key="5">
    <source>
        <dbReference type="Proteomes" id="UP000290204"/>
    </source>
</evidence>
<comment type="caution">
    <text evidence="4">The sequence shown here is derived from an EMBL/GenBank/DDBJ whole genome shotgun (WGS) entry which is preliminary data.</text>
</comment>
<evidence type="ECO:0000313" key="4">
    <source>
        <dbReference type="EMBL" id="RXK61754.1"/>
    </source>
</evidence>
<evidence type="ECO:0000259" key="3">
    <source>
        <dbReference type="PROSITE" id="PS51677"/>
    </source>
</evidence>
<feature type="signal peptide" evidence="2">
    <location>
        <begin position="1"/>
        <end position="20"/>
    </location>
</feature>
<dbReference type="PANTHER" id="PTHR34216">
    <property type="match status" value="1"/>
</dbReference>
<dbReference type="RefSeq" id="WP_129129126.1">
    <property type="nucleotide sequence ID" value="NZ_SDHW01000001.1"/>
</dbReference>
<evidence type="ECO:0000256" key="2">
    <source>
        <dbReference type="SAM" id="SignalP"/>
    </source>
</evidence>
<organism evidence="4 5">
    <name type="scientific">Lacibacter luteus</name>
    <dbReference type="NCBI Taxonomy" id="2508719"/>
    <lineage>
        <taxon>Bacteria</taxon>
        <taxon>Pseudomonadati</taxon>
        <taxon>Bacteroidota</taxon>
        <taxon>Chitinophagia</taxon>
        <taxon>Chitinophagales</taxon>
        <taxon>Chitinophagaceae</taxon>
        <taxon>Lacibacter</taxon>
    </lineage>
</organism>
<feature type="chain" id="PRO_5020199339" evidence="2">
    <location>
        <begin position="21"/>
        <end position="267"/>
    </location>
</feature>
<accession>A0A4Q1CLW3</accession>
<dbReference type="Pfam" id="PF01522">
    <property type="entry name" value="Polysacc_deac_1"/>
    <property type="match status" value="1"/>
</dbReference>
<keyword evidence="1 2" id="KW-0732">Signal</keyword>
<feature type="domain" description="NodB homology" evidence="3">
    <location>
        <begin position="31"/>
        <end position="249"/>
    </location>
</feature>
<reference evidence="4 5" key="1">
    <citation type="submission" date="2019-01" db="EMBL/GenBank/DDBJ databases">
        <title>Lacibacter sp. strain TTM-7.</title>
        <authorList>
            <person name="Chen W.-M."/>
        </authorList>
    </citation>
    <scope>NUCLEOTIDE SEQUENCE [LARGE SCALE GENOMIC DNA]</scope>
    <source>
        <strain evidence="4 5">TTM-7</strain>
    </source>
</reference>
<dbReference type="AlphaFoldDB" id="A0A4Q1CLW3"/>
<evidence type="ECO:0000256" key="1">
    <source>
        <dbReference type="ARBA" id="ARBA00022729"/>
    </source>
</evidence>
<dbReference type="PANTHER" id="PTHR34216:SF11">
    <property type="entry name" value="CHITOOLIGOSACCHARIDE DEACETYLASE"/>
    <property type="match status" value="1"/>
</dbReference>
<gene>
    <name evidence="4" type="ORF">ESA94_01690</name>
</gene>
<dbReference type="GO" id="GO:0005975">
    <property type="term" value="P:carbohydrate metabolic process"/>
    <property type="evidence" value="ECO:0007669"/>
    <property type="project" value="InterPro"/>
</dbReference>
<dbReference type="CDD" id="cd10967">
    <property type="entry name" value="CE4_GLA_like_6s"/>
    <property type="match status" value="1"/>
</dbReference>
<dbReference type="Gene3D" id="3.20.20.370">
    <property type="entry name" value="Glycoside hydrolase/deacetylase"/>
    <property type="match status" value="1"/>
</dbReference>
<dbReference type="InterPro" id="IPR051398">
    <property type="entry name" value="Polysacch_Deacetylase"/>
</dbReference>
<keyword evidence="5" id="KW-1185">Reference proteome</keyword>
<protein>
    <submittedName>
        <fullName evidence="4">Chitooligosaccharide deacetylase</fullName>
    </submittedName>
</protein>